<protein>
    <recommendedName>
        <fullName evidence="14">HMA domain-containing protein</fullName>
    </recommendedName>
</protein>
<keyword evidence="3 11" id="KW-0812">Transmembrane</keyword>
<evidence type="ECO:0000256" key="2">
    <source>
        <dbReference type="ARBA" id="ARBA00006024"/>
    </source>
</evidence>
<keyword evidence="13" id="KW-1185">Reference proteome</keyword>
<feature type="transmembrane region" description="Helical" evidence="11">
    <location>
        <begin position="344"/>
        <end position="367"/>
    </location>
</feature>
<dbReference type="Pfam" id="PF00702">
    <property type="entry name" value="Hydrolase"/>
    <property type="match status" value="1"/>
</dbReference>
<dbReference type="GO" id="GO:0046872">
    <property type="term" value="F:metal ion binding"/>
    <property type="evidence" value="ECO:0007669"/>
    <property type="project" value="UniProtKB-KW"/>
</dbReference>
<dbReference type="InterPro" id="IPR051949">
    <property type="entry name" value="Cation_Transport_ATPase"/>
</dbReference>
<dbReference type="GO" id="GO:0005524">
    <property type="term" value="F:ATP binding"/>
    <property type="evidence" value="ECO:0007669"/>
    <property type="project" value="UniProtKB-KW"/>
</dbReference>
<dbReference type="Gene3D" id="3.40.50.1000">
    <property type="entry name" value="HAD superfamily/HAD-like"/>
    <property type="match status" value="1"/>
</dbReference>
<dbReference type="InterPro" id="IPR023299">
    <property type="entry name" value="ATPase_P-typ_cyto_dom_N"/>
</dbReference>
<dbReference type="InterPro" id="IPR001757">
    <property type="entry name" value="P_typ_ATPase"/>
</dbReference>
<dbReference type="SFLD" id="SFLDF00027">
    <property type="entry name" value="p-type_atpase"/>
    <property type="match status" value="1"/>
</dbReference>
<dbReference type="PANTHER" id="PTHR43079">
    <property type="entry name" value="PROBABLE CADMIUM/ZINC-TRANSPORTING ATPASE HMA1"/>
    <property type="match status" value="1"/>
</dbReference>
<gene>
    <name evidence="12" type="ORF">SEVIR_9G038966v2</name>
</gene>
<evidence type="ECO:0000256" key="9">
    <source>
        <dbReference type="ARBA" id="ARBA00022989"/>
    </source>
</evidence>
<dbReference type="AlphaFoldDB" id="A0A4U6SR52"/>
<dbReference type="GO" id="GO:0016020">
    <property type="term" value="C:membrane"/>
    <property type="evidence" value="ECO:0007669"/>
    <property type="project" value="UniProtKB-SubCell"/>
</dbReference>
<dbReference type="OMA" id="KNCENEN"/>
<keyword evidence="6" id="KW-0067">ATP-binding</keyword>
<dbReference type="GO" id="GO:0016887">
    <property type="term" value="F:ATP hydrolysis activity"/>
    <property type="evidence" value="ECO:0007669"/>
    <property type="project" value="InterPro"/>
</dbReference>
<evidence type="ECO:0000313" key="13">
    <source>
        <dbReference type="Proteomes" id="UP000298652"/>
    </source>
</evidence>
<evidence type="ECO:0000256" key="1">
    <source>
        <dbReference type="ARBA" id="ARBA00004141"/>
    </source>
</evidence>
<evidence type="ECO:0000256" key="7">
    <source>
        <dbReference type="ARBA" id="ARBA00022842"/>
    </source>
</evidence>
<dbReference type="NCBIfam" id="TIGR01494">
    <property type="entry name" value="ATPase_P-type"/>
    <property type="match status" value="1"/>
</dbReference>
<dbReference type="SFLD" id="SFLDG00002">
    <property type="entry name" value="C1.7:_P-type_atpase_like"/>
    <property type="match status" value="1"/>
</dbReference>
<sequence>MNLESTIAELWWPFLWLLHCWVRYSLSGPFLVTQGILLKGGHVLDALSACQSIAFDKTGTLITGKLTCKAIEPIHGHLGVTNGHSNSSCCTPNCESEALAVAAAMEKGTTHPIGRAVLDHSVGKELPAVAVESFECLPGRGVAATLSGVKARNNENELSEASIGSVDYISLYRSNGESEQIKQAVKISAYGPEFVQAALSVDKKVTLFHFEDEPRPGVCEVIYTLREKAKLRIMMLTGDHESSSQRVAKAVGIDEVHSSLKPEDKLNKVKAVSRERGGGLIMVGDGINDAPALAAATVGMVLAQRASATAVAVADVLLLQDNICGVPFCIAKARQTASLVKQSVALALTCIVFAALPSVLGFLPLWLTVLLH</sequence>
<evidence type="ECO:0000256" key="4">
    <source>
        <dbReference type="ARBA" id="ARBA00022723"/>
    </source>
</evidence>
<dbReference type="InterPro" id="IPR023214">
    <property type="entry name" value="HAD_sf"/>
</dbReference>
<dbReference type="SUPFAM" id="SSF56784">
    <property type="entry name" value="HAD-like"/>
    <property type="match status" value="1"/>
</dbReference>
<dbReference type="PRINTS" id="PR00119">
    <property type="entry name" value="CATATPASE"/>
</dbReference>
<keyword evidence="7" id="KW-0460">Magnesium</keyword>
<proteinExistence type="inferred from homology"/>
<evidence type="ECO:0008006" key="14">
    <source>
        <dbReference type="Google" id="ProtNLM"/>
    </source>
</evidence>
<comment type="similarity">
    <text evidence="2">Belongs to the cation transport ATPase (P-type) (TC 3.A.3) family. Type IB subfamily.</text>
</comment>
<dbReference type="Proteomes" id="UP000298652">
    <property type="component" value="Chromosome 9"/>
</dbReference>
<evidence type="ECO:0000256" key="6">
    <source>
        <dbReference type="ARBA" id="ARBA00022840"/>
    </source>
</evidence>
<keyword evidence="5" id="KW-0547">Nucleotide-binding</keyword>
<dbReference type="EMBL" id="CM016560">
    <property type="protein sequence ID" value="TKV90584.1"/>
    <property type="molecule type" value="Genomic_DNA"/>
</dbReference>
<evidence type="ECO:0000256" key="8">
    <source>
        <dbReference type="ARBA" id="ARBA00022967"/>
    </source>
</evidence>
<evidence type="ECO:0000256" key="11">
    <source>
        <dbReference type="SAM" id="Phobius"/>
    </source>
</evidence>
<name>A0A4U6SR52_SETVI</name>
<keyword evidence="9 11" id="KW-1133">Transmembrane helix</keyword>
<dbReference type="InterPro" id="IPR018303">
    <property type="entry name" value="ATPase_P-typ_P_site"/>
</dbReference>
<keyword evidence="4" id="KW-0479">Metal-binding</keyword>
<evidence type="ECO:0000256" key="10">
    <source>
        <dbReference type="ARBA" id="ARBA00023136"/>
    </source>
</evidence>
<dbReference type="Gene3D" id="3.40.1110.10">
    <property type="entry name" value="Calcium-transporting ATPase, cytoplasmic domain N"/>
    <property type="match status" value="1"/>
</dbReference>
<dbReference type="SFLD" id="SFLDS00003">
    <property type="entry name" value="Haloacid_Dehalogenase"/>
    <property type="match status" value="1"/>
</dbReference>
<comment type="subcellular location">
    <subcellularLocation>
        <location evidence="1">Membrane</location>
        <topology evidence="1">Multi-pass membrane protein</topology>
    </subcellularLocation>
</comment>
<keyword evidence="8" id="KW-1278">Translocase</keyword>
<accession>A0A4U6SR52</accession>
<dbReference type="Gramene" id="TKV90584">
    <property type="protein sequence ID" value="TKV90584"/>
    <property type="gene ID" value="SEVIR_9G038966v2"/>
</dbReference>
<dbReference type="InterPro" id="IPR044492">
    <property type="entry name" value="P_typ_ATPase_HD_dom"/>
</dbReference>
<evidence type="ECO:0000256" key="5">
    <source>
        <dbReference type="ARBA" id="ARBA00022741"/>
    </source>
</evidence>
<dbReference type="PANTHER" id="PTHR43079:SF1">
    <property type="entry name" value="CADMIUM_ZINC-TRANSPORTING ATPASE HMA1, CHLOROPLASTIC-RELATED"/>
    <property type="match status" value="1"/>
</dbReference>
<dbReference type="PROSITE" id="PS00154">
    <property type="entry name" value="ATPASE_E1_E2"/>
    <property type="match status" value="1"/>
</dbReference>
<dbReference type="InterPro" id="IPR036412">
    <property type="entry name" value="HAD-like_sf"/>
</dbReference>
<evidence type="ECO:0000256" key="3">
    <source>
        <dbReference type="ARBA" id="ARBA00022692"/>
    </source>
</evidence>
<keyword evidence="10 11" id="KW-0472">Membrane</keyword>
<organism evidence="12 13">
    <name type="scientific">Setaria viridis</name>
    <name type="common">Green bristlegrass</name>
    <name type="synonym">Setaria italica subsp. viridis</name>
    <dbReference type="NCBI Taxonomy" id="4556"/>
    <lineage>
        <taxon>Eukaryota</taxon>
        <taxon>Viridiplantae</taxon>
        <taxon>Streptophyta</taxon>
        <taxon>Embryophyta</taxon>
        <taxon>Tracheophyta</taxon>
        <taxon>Spermatophyta</taxon>
        <taxon>Magnoliopsida</taxon>
        <taxon>Liliopsida</taxon>
        <taxon>Poales</taxon>
        <taxon>Poaceae</taxon>
        <taxon>PACMAD clade</taxon>
        <taxon>Panicoideae</taxon>
        <taxon>Panicodae</taxon>
        <taxon>Paniceae</taxon>
        <taxon>Cenchrinae</taxon>
        <taxon>Setaria</taxon>
    </lineage>
</organism>
<reference evidence="12" key="1">
    <citation type="submission" date="2019-03" db="EMBL/GenBank/DDBJ databases">
        <title>WGS assembly of Setaria viridis.</title>
        <authorList>
            <person name="Huang P."/>
            <person name="Jenkins J."/>
            <person name="Grimwood J."/>
            <person name="Barry K."/>
            <person name="Healey A."/>
            <person name="Mamidi S."/>
            <person name="Sreedasyam A."/>
            <person name="Shu S."/>
            <person name="Feldman M."/>
            <person name="Wu J."/>
            <person name="Yu Y."/>
            <person name="Chen C."/>
            <person name="Johnson J."/>
            <person name="Rokhsar D."/>
            <person name="Baxter I."/>
            <person name="Schmutz J."/>
            <person name="Brutnell T."/>
            <person name="Kellogg E."/>
        </authorList>
    </citation>
    <scope>NUCLEOTIDE SEQUENCE [LARGE SCALE GENOMIC DNA]</scope>
</reference>
<evidence type="ECO:0000313" key="12">
    <source>
        <dbReference type="EMBL" id="TKV90584.1"/>
    </source>
</evidence>